<gene>
    <name evidence="1" type="ORF">ANCCAN_07859</name>
</gene>
<dbReference type="InterPro" id="IPR005312">
    <property type="entry name" value="DUF1759"/>
</dbReference>
<name>A0A368GT12_ANCCA</name>
<dbReference type="PANTHER" id="PTHR22954">
    <property type="entry name" value="RETROVIRAL PROTEASE-RELATED"/>
    <property type="match status" value="1"/>
</dbReference>
<dbReference type="STRING" id="29170.A0A368GT12"/>
<keyword evidence="2" id="KW-1185">Reference proteome</keyword>
<organism evidence="1 2">
    <name type="scientific">Ancylostoma caninum</name>
    <name type="common">Dog hookworm</name>
    <dbReference type="NCBI Taxonomy" id="29170"/>
    <lineage>
        <taxon>Eukaryota</taxon>
        <taxon>Metazoa</taxon>
        <taxon>Ecdysozoa</taxon>
        <taxon>Nematoda</taxon>
        <taxon>Chromadorea</taxon>
        <taxon>Rhabditida</taxon>
        <taxon>Rhabditina</taxon>
        <taxon>Rhabditomorpha</taxon>
        <taxon>Strongyloidea</taxon>
        <taxon>Ancylostomatidae</taxon>
        <taxon>Ancylostomatinae</taxon>
        <taxon>Ancylostoma</taxon>
    </lineage>
</organism>
<comment type="caution">
    <text evidence="1">The sequence shown here is derived from an EMBL/GenBank/DDBJ whole genome shotgun (WGS) entry which is preliminary data.</text>
</comment>
<protein>
    <submittedName>
        <fullName evidence="1">Uncharacterized protein</fullName>
    </submittedName>
</protein>
<dbReference type="Proteomes" id="UP000252519">
    <property type="component" value="Unassembled WGS sequence"/>
</dbReference>
<dbReference type="OrthoDB" id="5862292at2759"/>
<accession>A0A368GT12</accession>
<dbReference type="Pfam" id="PF03564">
    <property type="entry name" value="DUF1759"/>
    <property type="match status" value="1"/>
</dbReference>
<evidence type="ECO:0000313" key="1">
    <source>
        <dbReference type="EMBL" id="RCN46087.1"/>
    </source>
</evidence>
<dbReference type="EMBL" id="JOJR01000086">
    <property type="protein sequence ID" value="RCN46087.1"/>
    <property type="molecule type" value="Genomic_DNA"/>
</dbReference>
<proteinExistence type="predicted"/>
<dbReference type="PANTHER" id="PTHR22954:SF3">
    <property type="entry name" value="PROTEIN CBG08539"/>
    <property type="match status" value="1"/>
</dbReference>
<evidence type="ECO:0000313" key="2">
    <source>
        <dbReference type="Proteomes" id="UP000252519"/>
    </source>
</evidence>
<sequence length="326" mass="37508">MSKITLLLQALGDEHSSLRTTLDYYKSSTSPNQFPEGDEKEIKNYCYSRQCELQIAERNIERKRSSLKKAYDYVLRSYAEATKEEKKDMIDELNEFQAQVNFRSLLQESDNVIMVVNARLTELETQMAILNLGKPKEMDKNAPHSSIKGHYSQHMDDETKGIIDPLLGAHNEQPDDQYGSQQGTRANILSQENALDLTPVLRIKYPEIKRPTFSGDNDSWEEFWDTYSLIVDKNPQLGNLEKILYLKDALRNQALDAVKSISKKADNYKLICRTVTHQLRNGPYFVPSTRPSPRLLSMTPHWHLNVHGKGITGKLWDFKVRKVSSQ</sequence>
<dbReference type="AlphaFoldDB" id="A0A368GT12"/>
<reference evidence="1 2" key="1">
    <citation type="submission" date="2014-10" db="EMBL/GenBank/DDBJ databases">
        <title>Draft genome of the hookworm Ancylostoma caninum.</title>
        <authorList>
            <person name="Mitreva M."/>
        </authorList>
    </citation>
    <scope>NUCLEOTIDE SEQUENCE [LARGE SCALE GENOMIC DNA]</scope>
    <source>
        <strain evidence="1 2">Baltimore</strain>
    </source>
</reference>